<evidence type="ECO:0000313" key="7">
    <source>
        <dbReference type="EMBL" id="EYB96696.1"/>
    </source>
</evidence>
<keyword evidence="3" id="KW-1015">Disulfide bond</keyword>
<dbReference type="InterPro" id="IPR002919">
    <property type="entry name" value="TIL_dom"/>
</dbReference>
<feature type="region of interest" description="Disordered" evidence="4">
    <location>
        <begin position="78"/>
        <end position="144"/>
    </location>
</feature>
<dbReference type="AlphaFoldDB" id="A0A016T241"/>
<dbReference type="PRINTS" id="PR01217">
    <property type="entry name" value="PRICHEXTENSN"/>
</dbReference>
<dbReference type="CDD" id="cd19941">
    <property type="entry name" value="TIL"/>
    <property type="match status" value="1"/>
</dbReference>
<dbReference type="Proteomes" id="UP000024635">
    <property type="component" value="Unassembled WGS sequence"/>
</dbReference>
<keyword evidence="5" id="KW-0732">Signal</keyword>
<evidence type="ECO:0000256" key="4">
    <source>
        <dbReference type="SAM" id="MobiDB-lite"/>
    </source>
</evidence>
<accession>A0A016T241</accession>
<dbReference type="Pfam" id="PF01826">
    <property type="entry name" value="TIL"/>
    <property type="match status" value="1"/>
</dbReference>
<feature type="compositionally biased region" description="Pro residues" evidence="4">
    <location>
        <begin position="39"/>
        <end position="48"/>
    </location>
</feature>
<gene>
    <name evidence="7" type="primary">Acey_s0147.g2561</name>
    <name evidence="7" type="ORF">Y032_0147g2561</name>
</gene>
<evidence type="ECO:0000256" key="1">
    <source>
        <dbReference type="ARBA" id="ARBA00022690"/>
    </source>
</evidence>
<dbReference type="Gene3D" id="2.10.25.10">
    <property type="entry name" value="Laminin"/>
    <property type="match status" value="1"/>
</dbReference>
<feature type="compositionally biased region" description="Low complexity" evidence="4">
    <location>
        <begin position="112"/>
        <end position="144"/>
    </location>
</feature>
<dbReference type="InterPro" id="IPR036084">
    <property type="entry name" value="Ser_inhib-like_sf"/>
</dbReference>
<proteinExistence type="predicted"/>
<feature type="domain" description="TIL" evidence="6">
    <location>
        <begin position="184"/>
        <end position="237"/>
    </location>
</feature>
<comment type="caution">
    <text evidence="7">The sequence shown here is derived from an EMBL/GenBank/DDBJ whole genome shotgun (WGS) entry which is preliminary data.</text>
</comment>
<keyword evidence="1" id="KW-0646">Protease inhibitor</keyword>
<dbReference type="PANTHER" id="PTHR23259:SF70">
    <property type="entry name" value="ACCESSORY GLAND PROTEIN ACP62F-RELATED"/>
    <property type="match status" value="1"/>
</dbReference>
<feature type="compositionally biased region" description="Basic and acidic residues" evidence="4">
    <location>
        <begin position="29"/>
        <end position="38"/>
    </location>
</feature>
<evidence type="ECO:0000256" key="5">
    <source>
        <dbReference type="SAM" id="SignalP"/>
    </source>
</evidence>
<dbReference type="STRING" id="53326.A0A016T241"/>
<sequence>MLSRILTPLLISLLAVNAQHGPSPPSPIPHEDVHKDGEPQPPAPPPPDCSSVRCPSGTSCKMIEEPCDQPLCPGPLPECVREAPAPPQSPTTPVPPQPRKAPSTSPSPRPVPSTTSTTPAPATKKVTPSAPSSPPTKSSSASSCSTVTCAEGTVCRMVDIQCKAPDCPRSQPMCIAKAPPQLRCPKNESWRNCSTKCEPTCENMTPKCTRDCDRPKCQCDPGFFRNRSGVCVAPIQC</sequence>
<keyword evidence="8" id="KW-1185">Reference proteome</keyword>
<dbReference type="InterPro" id="IPR051368">
    <property type="entry name" value="SerProtInhib-TIL_Domain"/>
</dbReference>
<evidence type="ECO:0000259" key="6">
    <source>
        <dbReference type="Pfam" id="PF01826"/>
    </source>
</evidence>
<dbReference type="PANTHER" id="PTHR23259">
    <property type="entry name" value="RIDDLE"/>
    <property type="match status" value="1"/>
</dbReference>
<feature type="region of interest" description="Disordered" evidence="4">
    <location>
        <begin position="18"/>
        <end position="55"/>
    </location>
</feature>
<dbReference type="GO" id="GO:0004867">
    <property type="term" value="F:serine-type endopeptidase inhibitor activity"/>
    <property type="evidence" value="ECO:0007669"/>
    <property type="project" value="UniProtKB-KW"/>
</dbReference>
<feature type="compositionally biased region" description="Pro residues" evidence="4">
    <location>
        <begin position="84"/>
        <end position="111"/>
    </location>
</feature>
<evidence type="ECO:0000256" key="3">
    <source>
        <dbReference type="ARBA" id="ARBA00023157"/>
    </source>
</evidence>
<dbReference type="OrthoDB" id="5856890at2759"/>
<protein>
    <recommendedName>
        <fullName evidence="6">TIL domain-containing protein</fullName>
    </recommendedName>
</protein>
<evidence type="ECO:0000313" key="8">
    <source>
        <dbReference type="Proteomes" id="UP000024635"/>
    </source>
</evidence>
<name>A0A016T241_9BILA</name>
<reference evidence="8" key="1">
    <citation type="journal article" date="2015" name="Nat. Genet.">
        <title>The genome and transcriptome of the zoonotic hookworm Ancylostoma ceylanicum identify infection-specific gene families.</title>
        <authorList>
            <person name="Schwarz E.M."/>
            <person name="Hu Y."/>
            <person name="Antoshechkin I."/>
            <person name="Miller M.M."/>
            <person name="Sternberg P.W."/>
            <person name="Aroian R.V."/>
        </authorList>
    </citation>
    <scope>NUCLEOTIDE SEQUENCE</scope>
    <source>
        <strain evidence="8">HY135</strain>
    </source>
</reference>
<keyword evidence="2" id="KW-0722">Serine protease inhibitor</keyword>
<dbReference type="EMBL" id="JARK01001483">
    <property type="protein sequence ID" value="EYB96696.1"/>
    <property type="molecule type" value="Genomic_DNA"/>
</dbReference>
<organism evidence="7 8">
    <name type="scientific">Ancylostoma ceylanicum</name>
    <dbReference type="NCBI Taxonomy" id="53326"/>
    <lineage>
        <taxon>Eukaryota</taxon>
        <taxon>Metazoa</taxon>
        <taxon>Ecdysozoa</taxon>
        <taxon>Nematoda</taxon>
        <taxon>Chromadorea</taxon>
        <taxon>Rhabditida</taxon>
        <taxon>Rhabditina</taxon>
        <taxon>Rhabditomorpha</taxon>
        <taxon>Strongyloidea</taxon>
        <taxon>Ancylostomatidae</taxon>
        <taxon>Ancylostomatinae</taxon>
        <taxon>Ancylostoma</taxon>
    </lineage>
</organism>
<feature type="signal peptide" evidence="5">
    <location>
        <begin position="1"/>
        <end position="18"/>
    </location>
</feature>
<dbReference type="SUPFAM" id="SSF57567">
    <property type="entry name" value="Serine protease inhibitors"/>
    <property type="match status" value="1"/>
</dbReference>
<evidence type="ECO:0000256" key="2">
    <source>
        <dbReference type="ARBA" id="ARBA00022900"/>
    </source>
</evidence>
<feature type="chain" id="PRO_5001487509" description="TIL domain-containing protein" evidence="5">
    <location>
        <begin position="19"/>
        <end position="237"/>
    </location>
</feature>